<dbReference type="Gene3D" id="3.40.1480.10">
    <property type="entry name" value="MOFRL domain"/>
    <property type="match status" value="1"/>
</dbReference>
<protein>
    <submittedName>
        <fullName evidence="3">Glycerate kinase</fullName>
    </submittedName>
</protein>
<evidence type="ECO:0000259" key="2">
    <source>
        <dbReference type="Pfam" id="PF13660"/>
    </source>
</evidence>
<dbReference type="PANTHER" id="PTHR12227:SF0">
    <property type="entry name" value="GLYCERATE KINASE"/>
    <property type="match status" value="1"/>
</dbReference>
<evidence type="ECO:0000259" key="1">
    <source>
        <dbReference type="Pfam" id="PF05161"/>
    </source>
</evidence>
<accession>A0AAW9S1V8</accession>
<dbReference type="EMBL" id="JAZHOF010000009">
    <property type="protein sequence ID" value="MEJ8573821.1"/>
    <property type="molecule type" value="Genomic_DNA"/>
</dbReference>
<dbReference type="Pfam" id="PF05161">
    <property type="entry name" value="MOFRL"/>
    <property type="match status" value="1"/>
</dbReference>
<dbReference type="Pfam" id="PF13660">
    <property type="entry name" value="DUF4147"/>
    <property type="match status" value="1"/>
</dbReference>
<keyword evidence="4" id="KW-1185">Reference proteome</keyword>
<dbReference type="InterPro" id="IPR025286">
    <property type="entry name" value="MOFRL_assoc_dom"/>
</dbReference>
<dbReference type="GO" id="GO:0005737">
    <property type="term" value="C:cytoplasm"/>
    <property type="evidence" value="ECO:0007669"/>
    <property type="project" value="TreeGrafter"/>
</dbReference>
<dbReference type="Gene3D" id="3.40.50.10180">
    <property type="entry name" value="Glycerate kinase, MOFRL-like N-terminal domain"/>
    <property type="match status" value="1"/>
</dbReference>
<dbReference type="InterPro" id="IPR038614">
    <property type="entry name" value="GK_N_sf"/>
</dbReference>
<proteinExistence type="predicted"/>
<dbReference type="InterPro" id="IPR037035">
    <property type="entry name" value="GK-like_C_sf"/>
</dbReference>
<gene>
    <name evidence="3" type="ORF">V3328_20195</name>
</gene>
<keyword evidence="3" id="KW-0418">Kinase</keyword>
<dbReference type="InterPro" id="IPR039760">
    <property type="entry name" value="MOFRL_protein"/>
</dbReference>
<feature type="domain" description="MOFRL" evidence="1">
    <location>
        <begin position="311"/>
        <end position="420"/>
    </location>
</feature>
<evidence type="ECO:0000313" key="4">
    <source>
        <dbReference type="Proteomes" id="UP001378188"/>
    </source>
</evidence>
<feature type="domain" description="MOFRL-associated" evidence="2">
    <location>
        <begin position="9"/>
        <end position="234"/>
    </location>
</feature>
<sequence>MKTDHRDFLRALYDAAVDAAHPDHCLPPHLPEPPEGRLIVLAAGKAAGSMAAAAERHYVDELGLPPDRLTGLAVTRYGYARPTRVIRMVEAGHPVPDQAGVQATAEALELAAAAGQDDIVLVLLSGGGSALWIAPAEGVTLAAKQDLTRELLKSGARIGEINTVRRHLSRIKGGRLAAAAYPARLLTLAISDVAGDDPAAIASGPTVPDPSSLADARAILSRFGITPAPEIAAALDDEANETPKPGDERLSMAEYRLVATPDQSLAAAEAIARKSGFEVERMGADLEDEARDMAGEQAETARALADAGSRVVLLSGGEATVTIRGRGRGGPNQEFALALAIALHGHPGIWALAGDTDGTDGGAGSQSDPAGAIVTPDTLDRAGRIGLDADAFLEDNDSTGFFERLGDLLVPGPTFTNVNDLRAIVVDTRAD</sequence>
<dbReference type="GO" id="GO:0008887">
    <property type="term" value="F:glycerate kinase activity"/>
    <property type="evidence" value="ECO:0007669"/>
    <property type="project" value="InterPro"/>
</dbReference>
<name>A0AAW9S1V8_9HYPH</name>
<organism evidence="3 4">
    <name type="scientific">Microbaculum marinum</name>
    <dbReference type="NCBI Taxonomy" id="1764581"/>
    <lineage>
        <taxon>Bacteria</taxon>
        <taxon>Pseudomonadati</taxon>
        <taxon>Pseudomonadota</taxon>
        <taxon>Alphaproteobacteria</taxon>
        <taxon>Hyphomicrobiales</taxon>
        <taxon>Tepidamorphaceae</taxon>
        <taxon>Microbaculum</taxon>
    </lineage>
</organism>
<reference evidence="3 4" key="1">
    <citation type="submission" date="2024-02" db="EMBL/GenBank/DDBJ databases">
        <title>Genome analysis and characterization of Microbaculum marinisediminis sp. nov., isolated from marine sediment.</title>
        <authorList>
            <person name="Du Z.-J."/>
            <person name="Ye Y.-Q."/>
            <person name="Zhang Z.-R."/>
            <person name="Yuan S.-M."/>
            <person name="Zhang X.-Y."/>
        </authorList>
    </citation>
    <scope>NUCLEOTIDE SEQUENCE [LARGE SCALE GENOMIC DNA]</scope>
    <source>
        <strain evidence="3 4">SDUM1044001</strain>
    </source>
</reference>
<dbReference type="Proteomes" id="UP001378188">
    <property type="component" value="Unassembled WGS sequence"/>
</dbReference>
<keyword evidence="3" id="KW-0808">Transferase</keyword>
<dbReference type="InterPro" id="IPR007835">
    <property type="entry name" value="MOFRL"/>
</dbReference>
<dbReference type="AlphaFoldDB" id="A0AAW9S1V8"/>
<evidence type="ECO:0000313" key="3">
    <source>
        <dbReference type="EMBL" id="MEJ8573821.1"/>
    </source>
</evidence>
<dbReference type="SUPFAM" id="SSF82544">
    <property type="entry name" value="GckA/TtuD-like"/>
    <property type="match status" value="1"/>
</dbReference>
<dbReference type="RefSeq" id="WP_340331526.1">
    <property type="nucleotide sequence ID" value="NZ_JAZHOF010000009.1"/>
</dbReference>
<dbReference type="PANTHER" id="PTHR12227">
    <property type="entry name" value="GLYCERATE KINASE"/>
    <property type="match status" value="1"/>
</dbReference>
<comment type="caution">
    <text evidence="3">The sequence shown here is derived from an EMBL/GenBank/DDBJ whole genome shotgun (WGS) entry which is preliminary data.</text>
</comment>